<dbReference type="SMART" id="SM00917">
    <property type="entry name" value="LeuA_dimer"/>
    <property type="match status" value="1"/>
</dbReference>
<comment type="pathway">
    <text evidence="1 12">Amino-acid biosynthesis; L-leucine biosynthesis; L-leucine from 3-methyl-2-oxobutanoate: step 1/4.</text>
</comment>
<evidence type="ECO:0000256" key="4">
    <source>
        <dbReference type="ARBA" id="ARBA00018198"/>
    </source>
</evidence>
<dbReference type="SUPFAM" id="SSF110921">
    <property type="entry name" value="2-isopropylmalate synthase LeuA, allosteric (dimerisation) domain"/>
    <property type="match status" value="1"/>
</dbReference>
<dbReference type="InterPro" id="IPR050073">
    <property type="entry name" value="2-IPM_HCS-like"/>
</dbReference>
<feature type="binding site" evidence="12">
    <location>
        <position position="208"/>
    </location>
    <ligand>
        <name>Mn(2+)</name>
        <dbReference type="ChEBI" id="CHEBI:29035"/>
    </ligand>
</feature>
<proteinExistence type="inferred from homology"/>
<dbReference type="InterPro" id="IPR000891">
    <property type="entry name" value="PYR_CT"/>
</dbReference>
<dbReference type="AlphaFoldDB" id="A0A7H1NNT1"/>
<evidence type="ECO:0000256" key="8">
    <source>
        <dbReference type="ARBA" id="ARBA00022723"/>
    </source>
</evidence>
<keyword evidence="9 12" id="KW-0464">Manganese</keyword>
<dbReference type="CDD" id="cd07940">
    <property type="entry name" value="DRE_TIM_IPMS"/>
    <property type="match status" value="1"/>
</dbReference>
<dbReference type="KEGG" id="ebla:JGUZn3_01760"/>
<dbReference type="PANTHER" id="PTHR10277">
    <property type="entry name" value="HOMOCITRATE SYNTHASE-RELATED"/>
    <property type="match status" value="1"/>
</dbReference>
<protein>
    <recommendedName>
        <fullName evidence="4 12">2-isopropylmalate synthase</fullName>
        <ecNumber evidence="3 12">2.3.3.13</ecNumber>
    </recommendedName>
    <alternativeName>
        <fullName evidence="11 12">Alpha-IPM synthase</fullName>
    </alternativeName>
    <alternativeName>
        <fullName evidence="12">Alpha-isopropylmalate synthase</fullName>
    </alternativeName>
</protein>
<evidence type="ECO:0000256" key="12">
    <source>
        <dbReference type="HAMAP-Rule" id="MF_01025"/>
    </source>
</evidence>
<keyword evidence="10 12" id="KW-0100">Branched-chain amino acid biosynthesis</keyword>
<reference evidence="14 15" key="1">
    <citation type="submission" date="2020-08" db="EMBL/GenBank/DDBJ databases">
        <title>Complete genome sequence of Entomobacter blattae G55GP.</title>
        <authorList>
            <person name="Poehlein A."/>
            <person name="Guzman J."/>
            <person name="Daniel R."/>
            <person name="Vilcinskas A."/>
        </authorList>
    </citation>
    <scope>NUCLEOTIDE SEQUENCE [LARGE SCALE GENOMIC DNA]</scope>
    <source>
        <strain evidence="14 15">G55GP</strain>
    </source>
</reference>
<comment type="cofactor">
    <cofactor evidence="12">
        <name>Mn(2+)</name>
        <dbReference type="ChEBI" id="CHEBI:29035"/>
    </cofactor>
</comment>
<dbReference type="Proteomes" id="UP000516349">
    <property type="component" value="Chromosome"/>
</dbReference>
<dbReference type="InterPro" id="IPR013785">
    <property type="entry name" value="Aldolase_TIM"/>
</dbReference>
<evidence type="ECO:0000256" key="10">
    <source>
        <dbReference type="ARBA" id="ARBA00023304"/>
    </source>
</evidence>
<dbReference type="GO" id="GO:0030145">
    <property type="term" value="F:manganese ion binding"/>
    <property type="evidence" value="ECO:0007669"/>
    <property type="project" value="UniProtKB-UniRule"/>
</dbReference>
<dbReference type="GO" id="GO:0003985">
    <property type="term" value="F:acetyl-CoA C-acetyltransferase activity"/>
    <property type="evidence" value="ECO:0007669"/>
    <property type="project" value="UniProtKB-UniRule"/>
</dbReference>
<feature type="domain" description="Pyruvate carboxyltransferase" evidence="13">
    <location>
        <begin position="9"/>
        <end position="271"/>
    </location>
</feature>
<dbReference type="InterPro" id="IPR054691">
    <property type="entry name" value="LeuA/HCS_post-cat"/>
</dbReference>
<feature type="region of interest" description="Regulatory domain" evidence="12">
    <location>
        <begin position="395"/>
        <end position="532"/>
    </location>
</feature>
<dbReference type="InterPro" id="IPR005671">
    <property type="entry name" value="LeuA_bact_synth"/>
</dbReference>
<accession>A0A7H1NNT1</accession>
<evidence type="ECO:0000256" key="6">
    <source>
        <dbReference type="ARBA" id="ARBA00022605"/>
    </source>
</evidence>
<evidence type="ECO:0000256" key="11">
    <source>
        <dbReference type="ARBA" id="ARBA00029993"/>
    </source>
</evidence>
<organism evidence="14 15">
    <name type="scientific">Entomobacter blattae</name>
    <dbReference type="NCBI Taxonomy" id="2762277"/>
    <lineage>
        <taxon>Bacteria</taxon>
        <taxon>Pseudomonadati</taxon>
        <taxon>Pseudomonadota</taxon>
        <taxon>Alphaproteobacteria</taxon>
        <taxon>Acetobacterales</taxon>
        <taxon>Acetobacteraceae</taxon>
        <taxon>Entomobacter</taxon>
    </lineage>
</organism>
<evidence type="ECO:0000313" key="14">
    <source>
        <dbReference type="EMBL" id="QNT77441.1"/>
    </source>
</evidence>
<dbReference type="Gene3D" id="3.30.160.270">
    <property type="match status" value="1"/>
</dbReference>
<name>A0A7H1NNT1_9PROT</name>
<evidence type="ECO:0000256" key="1">
    <source>
        <dbReference type="ARBA" id="ARBA00004689"/>
    </source>
</evidence>
<evidence type="ECO:0000259" key="13">
    <source>
        <dbReference type="PROSITE" id="PS50991"/>
    </source>
</evidence>
<dbReference type="FunFam" id="1.10.238.260:FF:000001">
    <property type="entry name" value="2-isopropylmalate synthase"/>
    <property type="match status" value="1"/>
</dbReference>
<dbReference type="NCBIfam" id="TIGR00973">
    <property type="entry name" value="leuA_bact"/>
    <property type="match status" value="1"/>
</dbReference>
<dbReference type="EMBL" id="CP060244">
    <property type="protein sequence ID" value="QNT77441.1"/>
    <property type="molecule type" value="Genomic_DNA"/>
</dbReference>
<dbReference type="RefSeq" id="WP_203413922.1">
    <property type="nucleotide sequence ID" value="NZ_CP060244.1"/>
</dbReference>
<keyword evidence="15" id="KW-1185">Reference proteome</keyword>
<comment type="subunit">
    <text evidence="12">Homodimer.</text>
</comment>
<comment type="function">
    <text evidence="12">Catalyzes the condensation of the acetyl group of acetyl-CoA with 3-methyl-2-oxobutanoate (2-ketoisovalerate) to form 3-carboxy-3-hydroxy-4-methylpentanoate (2-isopropylmalate).</text>
</comment>
<dbReference type="PROSITE" id="PS00816">
    <property type="entry name" value="AIPM_HOMOCIT_SYNTH_2"/>
    <property type="match status" value="1"/>
</dbReference>
<evidence type="ECO:0000256" key="2">
    <source>
        <dbReference type="ARBA" id="ARBA00009396"/>
    </source>
</evidence>
<dbReference type="Gene3D" id="1.10.238.260">
    <property type="match status" value="1"/>
</dbReference>
<dbReference type="HAMAP" id="MF_01025">
    <property type="entry name" value="LeuA_type1"/>
    <property type="match status" value="1"/>
</dbReference>
<keyword evidence="5 12" id="KW-0432">Leucine biosynthesis</keyword>
<dbReference type="Gene3D" id="3.20.20.70">
    <property type="entry name" value="Aldolase class I"/>
    <property type="match status" value="1"/>
</dbReference>
<dbReference type="GO" id="GO:0005737">
    <property type="term" value="C:cytoplasm"/>
    <property type="evidence" value="ECO:0007669"/>
    <property type="project" value="UniProtKB-UniRule"/>
</dbReference>
<dbReference type="PANTHER" id="PTHR10277:SF9">
    <property type="entry name" value="2-ISOPROPYLMALATE SYNTHASE 1, CHLOROPLASTIC-RELATED"/>
    <property type="match status" value="1"/>
</dbReference>
<dbReference type="Pfam" id="PF00682">
    <property type="entry name" value="HMGL-like"/>
    <property type="match status" value="1"/>
</dbReference>
<gene>
    <name evidence="12 14" type="primary">leuA</name>
    <name evidence="14" type="ORF">JGUZn3_01760</name>
</gene>
<evidence type="ECO:0000256" key="5">
    <source>
        <dbReference type="ARBA" id="ARBA00022430"/>
    </source>
</evidence>
<keyword evidence="8 12" id="KW-0479">Metal-binding</keyword>
<dbReference type="GO" id="GO:0009098">
    <property type="term" value="P:L-leucine biosynthetic process"/>
    <property type="evidence" value="ECO:0007669"/>
    <property type="project" value="UniProtKB-UniRule"/>
</dbReference>
<keyword evidence="12" id="KW-0963">Cytoplasm</keyword>
<dbReference type="PROSITE" id="PS00815">
    <property type="entry name" value="AIPM_HOMOCIT_SYNTH_1"/>
    <property type="match status" value="1"/>
</dbReference>
<dbReference type="InterPro" id="IPR013709">
    <property type="entry name" value="2-isopropylmalate_synth_dimer"/>
</dbReference>
<dbReference type="Pfam" id="PF22617">
    <property type="entry name" value="HCS_D2"/>
    <property type="match status" value="1"/>
</dbReference>
<dbReference type="PROSITE" id="PS50991">
    <property type="entry name" value="PYR_CT"/>
    <property type="match status" value="1"/>
</dbReference>
<evidence type="ECO:0000313" key="15">
    <source>
        <dbReference type="Proteomes" id="UP000516349"/>
    </source>
</evidence>
<keyword evidence="7 12" id="KW-0808">Transferase</keyword>
<feature type="binding site" evidence="12">
    <location>
        <position position="242"/>
    </location>
    <ligand>
        <name>Mn(2+)</name>
        <dbReference type="ChEBI" id="CHEBI:29035"/>
    </ligand>
</feature>
<evidence type="ECO:0000256" key="7">
    <source>
        <dbReference type="ARBA" id="ARBA00022679"/>
    </source>
</evidence>
<dbReference type="InterPro" id="IPR036230">
    <property type="entry name" value="LeuA_allosteric_dom_sf"/>
</dbReference>
<comment type="similarity">
    <text evidence="2 12">Belongs to the alpha-IPM synthase/homocitrate synthase family. LeuA type 1 subfamily.</text>
</comment>
<dbReference type="NCBIfam" id="NF002086">
    <property type="entry name" value="PRK00915.1-3"/>
    <property type="match status" value="1"/>
</dbReference>
<keyword evidence="14" id="KW-0012">Acyltransferase</keyword>
<dbReference type="SUPFAM" id="SSF51569">
    <property type="entry name" value="Aldolase"/>
    <property type="match status" value="1"/>
</dbReference>
<dbReference type="Pfam" id="PF08502">
    <property type="entry name" value="LeuA_dimer"/>
    <property type="match status" value="1"/>
</dbReference>
<feature type="binding site" evidence="12">
    <location>
        <position position="206"/>
    </location>
    <ligand>
        <name>Mn(2+)</name>
        <dbReference type="ChEBI" id="CHEBI:29035"/>
    </ligand>
</feature>
<evidence type="ECO:0000256" key="9">
    <source>
        <dbReference type="ARBA" id="ARBA00023211"/>
    </source>
</evidence>
<dbReference type="InterPro" id="IPR002034">
    <property type="entry name" value="AIPM/Hcit_synth_CS"/>
</dbReference>
<evidence type="ECO:0000256" key="3">
    <source>
        <dbReference type="ARBA" id="ARBA00012973"/>
    </source>
</evidence>
<feature type="binding site" evidence="12">
    <location>
        <position position="18"/>
    </location>
    <ligand>
        <name>Mn(2+)</name>
        <dbReference type="ChEBI" id="CHEBI:29035"/>
    </ligand>
</feature>
<dbReference type="FunFam" id="3.20.20.70:FF:000010">
    <property type="entry name" value="2-isopropylmalate synthase"/>
    <property type="match status" value="1"/>
</dbReference>
<dbReference type="UniPathway" id="UPA00048">
    <property type="reaction ID" value="UER00070"/>
</dbReference>
<dbReference type="EC" id="2.3.3.13" evidence="3 12"/>
<comment type="catalytic activity">
    <reaction evidence="12">
        <text>3-methyl-2-oxobutanoate + acetyl-CoA + H2O = (2S)-2-isopropylmalate + CoA + H(+)</text>
        <dbReference type="Rhea" id="RHEA:21524"/>
        <dbReference type="ChEBI" id="CHEBI:1178"/>
        <dbReference type="ChEBI" id="CHEBI:11851"/>
        <dbReference type="ChEBI" id="CHEBI:15377"/>
        <dbReference type="ChEBI" id="CHEBI:15378"/>
        <dbReference type="ChEBI" id="CHEBI:57287"/>
        <dbReference type="ChEBI" id="CHEBI:57288"/>
        <dbReference type="EC" id="2.3.3.13"/>
    </reaction>
</comment>
<keyword evidence="6 12" id="KW-0028">Amino-acid biosynthesis</keyword>
<dbReference type="GO" id="GO:0003852">
    <property type="term" value="F:2-isopropylmalate synthase activity"/>
    <property type="evidence" value="ECO:0007669"/>
    <property type="project" value="UniProtKB-UniRule"/>
</dbReference>
<sequence>MSSIPPNRVLIFDTTLRDGEQAPGFSMNRQSKLRMASMLEDVGVDILEAGFPAASPDDATAVNAIAKTLHQTTICALARCQSNDIETAARALEGAHKSRIHVFISTSPLHREFKLGKSKEEIIEMAIKGITQARPHCGEVEFSAEDALRTEPDYLVEIFNAAIKAGATILNVPDTVGYTTPNEIFRLFNYLKQNIKNSDSVILSTHCHDDLGMATANSLSAVEAGARQIECALNGIGERAGNAALEEVIMALKVRKPYYDVYTETNSQKLTAASRLLTQITGQPIARNKAIVGENAFAHESGIHQHGMLKNRDTYEIMRPEDVGITQTRLVLGKHSGRAALQKRLNELGYDPDNTKMDDIFVRFKKLADKKREIHEEDLHALIMGNENQNIGPWAITHMRILSSYDASMQDSPNSASVEITLHHHNEGPKTYTAYGDGPVDAVFLAIEHICGTKFDVHNFQIKALSEGRDAQGEARLEIKSDHHIFGGYGINTDIVAAAAQAALTIVNNIENGKKRKASSIPASSRTERVIL</sequence>